<accession>A0A1H7RKB2</accession>
<comment type="cofactor">
    <cofactor evidence="1">
        <name>FAD</name>
        <dbReference type="ChEBI" id="CHEBI:57692"/>
    </cofactor>
</comment>
<dbReference type="SUPFAM" id="SSF53474">
    <property type="entry name" value="alpha/beta-Hydrolases"/>
    <property type="match status" value="1"/>
</dbReference>
<evidence type="ECO:0000256" key="5">
    <source>
        <dbReference type="ARBA" id="ARBA00023002"/>
    </source>
</evidence>
<keyword evidence="5" id="KW-0560">Oxidoreductase</keyword>
<keyword evidence="4" id="KW-0274">FAD</keyword>
<evidence type="ECO:0000256" key="3">
    <source>
        <dbReference type="ARBA" id="ARBA00022630"/>
    </source>
</evidence>
<comment type="similarity">
    <text evidence="2">Belongs to the GMC oxidoreductase family.</text>
</comment>
<dbReference type="Proteomes" id="UP000198677">
    <property type="component" value="Unassembled WGS sequence"/>
</dbReference>
<organism evidence="7 8">
    <name type="scientific">Rhodococcus maanshanensis</name>
    <dbReference type="NCBI Taxonomy" id="183556"/>
    <lineage>
        <taxon>Bacteria</taxon>
        <taxon>Bacillati</taxon>
        <taxon>Actinomycetota</taxon>
        <taxon>Actinomycetes</taxon>
        <taxon>Mycobacteriales</taxon>
        <taxon>Nocardiaceae</taxon>
        <taxon>Rhodococcus</taxon>
    </lineage>
</organism>
<evidence type="ECO:0000256" key="4">
    <source>
        <dbReference type="ARBA" id="ARBA00022827"/>
    </source>
</evidence>
<evidence type="ECO:0000256" key="2">
    <source>
        <dbReference type="ARBA" id="ARBA00010790"/>
    </source>
</evidence>
<sequence length="374" mass="41543">MRRTKRRRLDPARLDGAAFAPPGPRQSVAQQARFETVPFHTTEEEPRELNLKHLLPGSTTPGEGPVLLIGGTSVRADIFSPPTEDTLPEFLARAGYDVWILNWRASIDFAPSEYHLDDAAVYDHPAAVRTVLERTGAETLKAVVHCQGSTSFMMSIVSGLLPEVTTVVSNSVALHPQLTSLSFLKLPLAVATFGKVMPYFNPQWGLHAPGFWPKVFDWAVRATHHECNNAVCKHSSFTYGSSFPTLWSHENLDEATHEWIKGEFGFVPVTFFAQMAECAAAGHLVTMGNYPDVLPSDLFAQAPQTDARFAFMTGDQNNTFLPSGMAKTFDYFERIAPGRHVFQQMHGYGHLDVFLGRHAARDVFPFILDELNRG</sequence>
<dbReference type="AlphaFoldDB" id="A0A1H7RKB2"/>
<reference evidence="8" key="1">
    <citation type="submission" date="2016-10" db="EMBL/GenBank/DDBJ databases">
        <authorList>
            <person name="Varghese N."/>
            <person name="Submissions S."/>
        </authorList>
    </citation>
    <scope>NUCLEOTIDE SEQUENCE [LARGE SCALE GENOMIC DNA]</scope>
    <source>
        <strain evidence="8">DSM 44675</strain>
    </source>
</reference>
<evidence type="ECO:0000256" key="1">
    <source>
        <dbReference type="ARBA" id="ARBA00001974"/>
    </source>
</evidence>
<dbReference type="PANTHER" id="PTHR47470:SF1">
    <property type="entry name" value="FAD-DEPENDENT OXIDOREDUCTASE 2 FAD BINDING DOMAIN-CONTAINING PROTEIN"/>
    <property type="match status" value="1"/>
</dbReference>
<dbReference type="InterPro" id="IPR029058">
    <property type="entry name" value="AB_hydrolase_fold"/>
</dbReference>
<dbReference type="GO" id="GO:0016491">
    <property type="term" value="F:oxidoreductase activity"/>
    <property type="evidence" value="ECO:0007669"/>
    <property type="project" value="UniProtKB-KW"/>
</dbReference>
<protein>
    <recommendedName>
        <fullName evidence="9">Esterase</fullName>
    </recommendedName>
</protein>
<feature type="region of interest" description="Disordered" evidence="6">
    <location>
        <begin position="1"/>
        <end position="26"/>
    </location>
</feature>
<evidence type="ECO:0000256" key="6">
    <source>
        <dbReference type="SAM" id="MobiDB-lite"/>
    </source>
</evidence>
<dbReference type="InterPro" id="IPR052542">
    <property type="entry name" value="Cholesterol_Oxidase"/>
</dbReference>
<name>A0A1H7RKB2_9NOCA</name>
<evidence type="ECO:0008006" key="9">
    <source>
        <dbReference type="Google" id="ProtNLM"/>
    </source>
</evidence>
<dbReference type="Gene3D" id="3.40.50.1820">
    <property type="entry name" value="alpha/beta hydrolase"/>
    <property type="match status" value="1"/>
</dbReference>
<evidence type="ECO:0000313" key="8">
    <source>
        <dbReference type="Proteomes" id="UP000198677"/>
    </source>
</evidence>
<gene>
    <name evidence="7" type="ORF">SAMN05444583_111136</name>
</gene>
<dbReference type="PANTHER" id="PTHR47470">
    <property type="entry name" value="CHOLESTEROL OXIDASE"/>
    <property type="match status" value="1"/>
</dbReference>
<keyword evidence="8" id="KW-1185">Reference proteome</keyword>
<dbReference type="EMBL" id="FOAW01000011">
    <property type="protein sequence ID" value="SEL60720.1"/>
    <property type="molecule type" value="Genomic_DNA"/>
</dbReference>
<dbReference type="OrthoDB" id="9787779at2"/>
<proteinExistence type="inferred from homology"/>
<evidence type="ECO:0000313" key="7">
    <source>
        <dbReference type="EMBL" id="SEL60720.1"/>
    </source>
</evidence>
<dbReference type="RefSeq" id="WP_072752482.1">
    <property type="nucleotide sequence ID" value="NZ_FOAW01000011.1"/>
</dbReference>
<keyword evidence="3" id="KW-0285">Flavoprotein</keyword>